<evidence type="ECO:0000313" key="7">
    <source>
        <dbReference type="EMBL" id="RYB07015.1"/>
    </source>
</evidence>
<dbReference type="Gene3D" id="2.60.450.10">
    <property type="entry name" value="Lipopolysaccharide (LPS) transport protein A like domain"/>
    <property type="match status" value="1"/>
</dbReference>
<reference evidence="7 8" key="1">
    <citation type="submission" date="2018-09" db="EMBL/GenBank/DDBJ databases">
        <authorList>
            <person name="Grouzdev D.S."/>
            <person name="Krutkina M.S."/>
        </authorList>
    </citation>
    <scope>NUCLEOTIDE SEQUENCE [LARGE SCALE GENOMIC DNA]</scope>
    <source>
        <strain evidence="7 8">RmlP001</strain>
    </source>
</reference>
<evidence type="ECO:0000256" key="1">
    <source>
        <dbReference type="ARBA" id="ARBA00022448"/>
    </source>
</evidence>
<dbReference type="GO" id="GO:0009279">
    <property type="term" value="C:cell outer membrane"/>
    <property type="evidence" value="ECO:0007669"/>
    <property type="project" value="TreeGrafter"/>
</dbReference>
<evidence type="ECO:0000259" key="6">
    <source>
        <dbReference type="Pfam" id="PF03968"/>
    </source>
</evidence>
<name>A0A4Q2RIY2_9HYPH</name>
<dbReference type="EMBL" id="QYBC01000002">
    <property type="protein sequence ID" value="RYB07015.1"/>
    <property type="molecule type" value="Genomic_DNA"/>
</dbReference>
<keyword evidence="1" id="KW-0813">Transport</keyword>
<feature type="compositionally biased region" description="Low complexity" evidence="4">
    <location>
        <begin position="116"/>
        <end position="128"/>
    </location>
</feature>
<sequence length="255" mass="25400">MHRMLPGAVAAALVLAVSAAPACAKAKTPAAIPSVDDAKAPAADAAPRKAAAGVPLLPGSGSKEPVNISADKLDFLNKDNKLIYTGNVVVIQGDSTLKASKLNIDLQKDAPGAGGATAPADGAAPGQGSSVRHMDADGPVTLISKDQVGTGDRATYDKAENKVYLFGNVTLSQGPNVTQGDRLIYDMTSGQAQVFSGATNGGRVMSIFTPGSGTPGGPAKGAPAKTAPGKAAPKGRTAAKHRGAIALTRDADAAQ</sequence>
<dbReference type="GO" id="GO:0017089">
    <property type="term" value="F:glycolipid transfer activity"/>
    <property type="evidence" value="ECO:0007669"/>
    <property type="project" value="TreeGrafter"/>
</dbReference>
<evidence type="ECO:0000313" key="8">
    <source>
        <dbReference type="Proteomes" id="UP000289411"/>
    </source>
</evidence>
<dbReference type="InterPro" id="IPR052037">
    <property type="entry name" value="LPS_export_LptA"/>
</dbReference>
<accession>A0A4Q2RIY2</accession>
<evidence type="ECO:0000256" key="5">
    <source>
        <dbReference type="SAM" id="SignalP"/>
    </source>
</evidence>
<proteinExistence type="predicted"/>
<dbReference type="GO" id="GO:0001530">
    <property type="term" value="F:lipopolysaccharide binding"/>
    <property type="evidence" value="ECO:0007669"/>
    <property type="project" value="InterPro"/>
</dbReference>
<evidence type="ECO:0000256" key="3">
    <source>
        <dbReference type="ARBA" id="ARBA00022764"/>
    </source>
</evidence>
<dbReference type="NCBIfam" id="TIGR03002">
    <property type="entry name" value="outer_YhbN_LptA"/>
    <property type="match status" value="1"/>
</dbReference>
<feature type="region of interest" description="Disordered" evidence="4">
    <location>
        <begin position="211"/>
        <end position="255"/>
    </location>
</feature>
<feature type="domain" description="Organic solvent tolerance-like N-terminal" evidence="6">
    <location>
        <begin position="67"/>
        <end position="190"/>
    </location>
</feature>
<protein>
    <submittedName>
        <fullName evidence="7">Lipopolysaccharide transport periplasmic protein LptA</fullName>
    </submittedName>
</protein>
<feature type="signal peptide" evidence="5">
    <location>
        <begin position="1"/>
        <end position="26"/>
    </location>
</feature>
<dbReference type="PANTHER" id="PTHR36504">
    <property type="entry name" value="LIPOPOLYSACCHARIDE EXPORT SYSTEM PROTEIN LPTA"/>
    <property type="match status" value="1"/>
</dbReference>
<evidence type="ECO:0000256" key="2">
    <source>
        <dbReference type="ARBA" id="ARBA00022729"/>
    </source>
</evidence>
<dbReference type="PANTHER" id="PTHR36504:SF1">
    <property type="entry name" value="LIPOPOLYSACCHARIDE EXPORT SYSTEM PROTEIN LPTA"/>
    <property type="match status" value="1"/>
</dbReference>
<gene>
    <name evidence="7" type="primary">lptA</name>
    <name evidence="7" type="ORF">D3272_02740</name>
</gene>
<reference evidence="7 8" key="2">
    <citation type="submission" date="2019-02" db="EMBL/GenBank/DDBJ databases">
        <title>'Lichenibacterium ramalinii' gen. nov. sp. nov., 'Lichenibacterium minor' gen. nov. sp. nov.</title>
        <authorList>
            <person name="Pankratov T."/>
        </authorList>
    </citation>
    <scope>NUCLEOTIDE SEQUENCE [LARGE SCALE GENOMIC DNA]</scope>
    <source>
        <strain evidence="7 8">RmlP001</strain>
    </source>
</reference>
<comment type="caution">
    <text evidence="7">The sequence shown here is derived from an EMBL/GenBank/DDBJ whole genome shotgun (WGS) entry which is preliminary data.</text>
</comment>
<dbReference type="InterPro" id="IPR005653">
    <property type="entry name" value="OstA-like_N"/>
</dbReference>
<keyword evidence="8" id="KW-1185">Reference proteome</keyword>
<feature type="chain" id="PRO_5020252678" evidence="5">
    <location>
        <begin position="27"/>
        <end position="255"/>
    </location>
</feature>
<keyword evidence="3" id="KW-0574">Periplasm</keyword>
<keyword evidence="2 5" id="KW-0732">Signal</keyword>
<feature type="region of interest" description="Disordered" evidence="4">
    <location>
        <begin position="110"/>
        <end position="136"/>
    </location>
</feature>
<dbReference type="GO" id="GO:0030288">
    <property type="term" value="C:outer membrane-bounded periplasmic space"/>
    <property type="evidence" value="ECO:0007669"/>
    <property type="project" value="TreeGrafter"/>
</dbReference>
<dbReference type="AlphaFoldDB" id="A0A4Q2RIY2"/>
<dbReference type="Pfam" id="PF03968">
    <property type="entry name" value="LptD_N"/>
    <property type="match status" value="1"/>
</dbReference>
<dbReference type="Proteomes" id="UP000289411">
    <property type="component" value="Unassembled WGS sequence"/>
</dbReference>
<organism evidence="7 8">
    <name type="scientific">Lichenibacterium ramalinae</name>
    <dbReference type="NCBI Taxonomy" id="2316527"/>
    <lineage>
        <taxon>Bacteria</taxon>
        <taxon>Pseudomonadati</taxon>
        <taxon>Pseudomonadota</taxon>
        <taxon>Alphaproteobacteria</taxon>
        <taxon>Hyphomicrobiales</taxon>
        <taxon>Lichenihabitantaceae</taxon>
        <taxon>Lichenibacterium</taxon>
    </lineage>
</organism>
<dbReference type="GO" id="GO:0015920">
    <property type="term" value="P:lipopolysaccharide transport"/>
    <property type="evidence" value="ECO:0007669"/>
    <property type="project" value="InterPro"/>
</dbReference>
<feature type="compositionally biased region" description="Low complexity" evidence="4">
    <location>
        <begin position="220"/>
        <end position="235"/>
    </location>
</feature>
<dbReference type="InterPro" id="IPR014340">
    <property type="entry name" value="LptA"/>
</dbReference>
<evidence type="ECO:0000256" key="4">
    <source>
        <dbReference type="SAM" id="MobiDB-lite"/>
    </source>
</evidence>